<dbReference type="EMBL" id="KZ155832">
    <property type="protein sequence ID" value="OUS43347.1"/>
    <property type="molecule type" value="Genomic_DNA"/>
</dbReference>
<dbReference type="Proteomes" id="UP000195557">
    <property type="component" value="Unassembled WGS sequence"/>
</dbReference>
<dbReference type="PANTHER" id="PTHR34682">
    <property type="entry name" value="AT HOOK MOTIF-CONTAINING PROTEIN"/>
    <property type="match status" value="1"/>
</dbReference>
<dbReference type="Pfam" id="PF09011">
    <property type="entry name" value="HMG_box_2"/>
    <property type="match status" value="1"/>
</dbReference>
<accession>A0A1Y5I3S2</accession>
<gene>
    <name evidence="3" type="ORF">BE221DRAFT_194765</name>
</gene>
<proteinExistence type="predicted"/>
<dbReference type="InterPro" id="IPR036910">
    <property type="entry name" value="HMG_box_dom_sf"/>
</dbReference>
<protein>
    <recommendedName>
        <fullName evidence="2">HMG box domain-containing protein</fullName>
    </recommendedName>
</protein>
<name>A0A1Y5I3S2_OSTTA</name>
<dbReference type="PANTHER" id="PTHR34682:SF1">
    <property type="entry name" value="PROTEIN METABOLIC NETWORK MODULATOR 1"/>
    <property type="match status" value="1"/>
</dbReference>
<evidence type="ECO:0000259" key="2">
    <source>
        <dbReference type="Pfam" id="PF09011"/>
    </source>
</evidence>
<dbReference type="Gene3D" id="1.10.30.10">
    <property type="entry name" value="High mobility group box domain"/>
    <property type="match status" value="1"/>
</dbReference>
<dbReference type="AlphaFoldDB" id="A0A1Y5I3S2"/>
<feature type="domain" description="HMG box" evidence="2">
    <location>
        <begin position="27"/>
        <end position="83"/>
    </location>
</feature>
<organism evidence="3">
    <name type="scientific">Ostreococcus tauri</name>
    <name type="common">Marine green alga</name>
    <dbReference type="NCBI Taxonomy" id="70448"/>
    <lineage>
        <taxon>Eukaryota</taxon>
        <taxon>Viridiplantae</taxon>
        <taxon>Chlorophyta</taxon>
        <taxon>Mamiellophyceae</taxon>
        <taxon>Mamiellales</taxon>
        <taxon>Bathycoccaceae</taxon>
        <taxon>Ostreococcus</taxon>
    </lineage>
</organism>
<dbReference type="InterPro" id="IPR045881">
    <property type="entry name" value="MNM1-like"/>
</dbReference>
<dbReference type="InterPro" id="IPR009071">
    <property type="entry name" value="HMG_box_dom"/>
</dbReference>
<sequence>MSRYSRKVNDSGVKTYRELSMSPNLLAFNMFASEMRLVLRDATLLSRAEMQMGIEKVIGNRWKAMTPEEKEKHIDKARVEQARLIAEGGMPTVSSNGVRGKKQKATGSTGSDAAPKRRRGRPPKAETSVPFARKSVAPGNMFASSHGFIRSDFLDDVNHHDGHDARDPYGGLSYNDHHNLSDLFLPFNPSSLPVVVNPHSDQVYQEKNSGHDQSYDATSFLHHISVMDQDGLKPSHPPGSADLTGTKVEGYIDGTFDTGYFMTVRVNGQTLRGMLYREDACMRAVGEHARQGSVS</sequence>
<feature type="region of interest" description="Disordered" evidence="1">
    <location>
        <begin position="87"/>
        <end position="130"/>
    </location>
</feature>
<reference evidence="3" key="1">
    <citation type="submission" date="2017-04" db="EMBL/GenBank/DDBJ databases">
        <title>Population genomics of picophytoplankton unveils novel chromosome hypervariability.</title>
        <authorList>
            <consortium name="DOE Joint Genome Institute"/>
            <person name="Blanc-Mathieu R."/>
            <person name="Krasovec M."/>
            <person name="Hebrard M."/>
            <person name="Yau S."/>
            <person name="Desgranges E."/>
            <person name="Martin J."/>
            <person name="Schackwitz W."/>
            <person name="Kuo A."/>
            <person name="Salin G."/>
            <person name="Donnadieu C."/>
            <person name="Desdevises Y."/>
            <person name="Sanchez-Ferandin S."/>
            <person name="Moreau H."/>
            <person name="Rivals E."/>
            <person name="Grigoriev I.V."/>
            <person name="Grimsley N."/>
            <person name="Eyre-Walker A."/>
            <person name="Piganeau G."/>
        </authorList>
    </citation>
    <scope>NUCLEOTIDE SEQUENCE [LARGE SCALE GENOMIC DNA]</scope>
    <source>
        <strain evidence="3">RCC 1115</strain>
    </source>
</reference>
<dbReference type="CDD" id="cd00084">
    <property type="entry name" value="HMG-box_SF"/>
    <property type="match status" value="1"/>
</dbReference>
<evidence type="ECO:0000313" key="3">
    <source>
        <dbReference type="EMBL" id="OUS43347.1"/>
    </source>
</evidence>
<dbReference type="SUPFAM" id="SSF47095">
    <property type="entry name" value="HMG-box"/>
    <property type="match status" value="1"/>
</dbReference>
<evidence type="ECO:0000256" key="1">
    <source>
        <dbReference type="SAM" id="MobiDB-lite"/>
    </source>
</evidence>